<organism evidence="1 2">
    <name type="scientific">Rhizophagus irregularis</name>
    <dbReference type="NCBI Taxonomy" id="588596"/>
    <lineage>
        <taxon>Eukaryota</taxon>
        <taxon>Fungi</taxon>
        <taxon>Fungi incertae sedis</taxon>
        <taxon>Mucoromycota</taxon>
        <taxon>Glomeromycotina</taxon>
        <taxon>Glomeromycetes</taxon>
        <taxon>Glomerales</taxon>
        <taxon>Glomeraceae</taxon>
        <taxon>Rhizophagus</taxon>
    </lineage>
</organism>
<gene>
    <name evidence="1" type="ORF">CHRIB12_LOCUS12183</name>
</gene>
<dbReference type="Proteomes" id="UP000684084">
    <property type="component" value="Unassembled WGS sequence"/>
</dbReference>
<reference evidence="1" key="1">
    <citation type="submission" date="2020-05" db="EMBL/GenBank/DDBJ databases">
        <authorList>
            <person name="Rincon C."/>
            <person name="Sanders R I."/>
            <person name="Robbins C."/>
            <person name="Chaturvedi A."/>
        </authorList>
    </citation>
    <scope>NUCLEOTIDE SEQUENCE</scope>
    <source>
        <strain evidence="1">CHB12</strain>
    </source>
</reference>
<dbReference type="VEuPathDB" id="FungiDB:RhiirFUN_020613"/>
<dbReference type="OrthoDB" id="2380925at2759"/>
<protein>
    <submittedName>
        <fullName evidence="1">Uncharacterized protein</fullName>
    </submittedName>
</protein>
<dbReference type="EMBL" id="CAGKOT010000026">
    <property type="protein sequence ID" value="CAB5369424.1"/>
    <property type="molecule type" value="Genomic_DNA"/>
</dbReference>
<accession>A0A915ZCP6</accession>
<comment type="caution">
    <text evidence="1">The sequence shown here is derived from an EMBL/GenBank/DDBJ whole genome shotgun (WGS) entry which is preliminary data.</text>
</comment>
<evidence type="ECO:0000313" key="2">
    <source>
        <dbReference type="Proteomes" id="UP000684084"/>
    </source>
</evidence>
<sequence length="197" mass="23228">MIPLNLLGPSPPFNLLSSINESPYCTYEHLCRFFFRKLLPLVTIKILAKLFLWLELKLSLLTITALFKEDIKYVIVKVLQADHLMTYRNLPAPGTFPELSRNWAVGASHRKLLKSLNMVYSDPYIHLSVADSHINYDFPRMRGNETPSDWKDRIWGTLMEYRKNHLLTDYNKRYLIARKQTYLLYQCNVWFGVNIEI</sequence>
<dbReference type="AlphaFoldDB" id="A0A915ZCP6"/>
<name>A0A915ZCP6_9GLOM</name>
<evidence type="ECO:0000313" key="1">
    <source>
        <dbReference type="EMBL" id="CAB5369424.1"/>
    </source>
</evidence>
<proteinExistence type="predicted"/>